<comment type="caution">
    <text evidence="1">The sequence shown here is derived from an EMBL/GenBank/DDBJ whole genome shotgun (WGS) entry which is preliminary data.</text>
</comment>
<protein>
    <recommendedName>
        <fullName evidence="3">YD repeat-containing protein</fullName>
    </recommendedName>
</protein>
<gene>
    <name evidence="1" type="ORF">B6A10_04810</name>
</gene>
<dbReference type="RefSeq" id="WP_188219920.1">
    <property type="nucleotide sequence ID" value="NZ_NASZ01000004.1"/>
</dbReference>
<reference evidence="1 2" key="1">
    <citation type="journal article" date="2020" name="Microbiol. Res.">
        <title>Flavobacterium pokkalii sp. nov., a novel plant growth promoting native rhizobacteria isolated from pokkali rice grown in coastal saline affected agricultural regions of southern India, Kerala.</title>
        <authorList>
            <person name="Menon R.R."/>
            <person name="Kumari S."/>
            <person name="Viver T."/>
            <person name="Rameshkumar N."/>
        </authorList>
    </citation>
    <scope>NUCLEOTIDE SEQUENCE [LARGE SCALE GENOMIC DNA]</scope>
    <source>
        <strain evidence="1 2">L1I52</strain>
    </source>
</reference>
<evidence type="ECO:0000313" key="2">
    <source>
        <dbReference type="Proteomes" id="UP000661715"/>
    </source>
</evidence>
<organism evidence="1 2">
    <name type="scientific">Flavobacterium pokkalii</name>
    <dbReference type="NCBI Taxonomy" id="1940408"/>
    <lineage>
        <taxon>Bacteria</taxon>
        <taxon>Pseudomonadati</taxon>
        <taxon>Bacteroidota</taxon>
        <taxon>Flavobacteriia</taxon>
        <taxon>Flavobacteriales</taxon>
        <taxon>Flavobacteriaceae</taxon>
        <taxon>Flavobacterium</taxon>
    </lineage>
</organism>
<proteinExistence type="predicted"/>
<evidence type="ECO:0000313" key="1">
    <source>
        <dbReference type="EMBL" id="MBD0724494.1"/>
    </source>
</evidence>
<accession>A0ABR7UP26</accession>
<keyword evidence="2" id="KW-1185">Reference proteome</keyword>
<dbReference type="EMBL" id="NASZ01000004">
    <property type="protein sequence ID" value="MBD0724494.1"/>
    <property type="molecule type" value="Genomic_DNA"/>
</dbReference>
<name>A0ABR7UP26_9FLAO</name>
<evidence type="ECO:0008006" key="3">
    <source>
        <dbReference type="Google" id="ProtNLM"/>
    </source>
</evidence>
<dbReference type="Proteomes" id="UP000661715">
    <property type="component" value="Unassembled WGS sequence"/>
</dbReference>
<sequence length="287" mass="35159">MKYTFLILILFIPLIGFSQMRERLNSTDLKRYEFKGKVREVIHKEYEPIFSNDSTYTLELYDFLGFHNYRFEFNEKGYLNMKTELRKKKDSIISSAVWKYKYDLNNRIQHENRISFEYSKDTMTWNYKYFGDSIVNIQQLDKTYKTLYYTYKQKGDLEYLNHANSDSSYVTKRLFAYDKQNRIVRFEDYENKNYIQNLILTTYKDSTSRNKFKEITIRTKYNNSYYNEFEYDKNTITIKTANFSGYESYVNKHEYTYDKEGNWIEKKIFNPSGKLVTVFKREIKYYK</sequence>